<dbReference type="AlphaFoldDB" id="A0A561SHT1"/>
<organism evidence="1 2">
    <name type="scientific">Pseudonocardia hierapolitana</name>
    <dbReference type="NCBI Taxonomy" id="1128676"/>
    <lineage>
        <taxon>Bacteria</taxon>
        <taxon>Bacillati</taxon>
        <taxon>Actinomycetota</taxon>
        <taxon>Actinomycetes</taxon>
        <taxon>Pseudonocardiales</taxon>
        <taxon>Pseudonocardiaceae</taxon>
        <taxon>Pseudonocardia</taxon>
    </lineage>
</organism>
<dbReference type="EMBL" id="VIWU01000001">
    <property type="protein sequence ID" value="TWF74417.1"/>
    <property type="molecule type" value="Genomic_DNA"/>
</dbReference>
<keyword evidence="2" id="KW-1185">Reference proteome</keyword>
<accession>A0A561SHT1</accession>
<protein>
    <submittedName>
        <fullName evidence="1">Uncharacterized protein</fullName>
    </submittedName>
</protein>
<dbReference type="Proteomes" id="UP000321261">
    <property type="component" value="Unassembled WGS sequence"/>
</dbReference>
<evidence type="ECO:0000313" key="1">
    <source>
        <dbReference type="EMBL" id="TWF74417.1"/>
    </source>
</evidence>
<evidence type="ECO:0000313" key="2">
    <source>
        <dbReference type="Proteomes" id="UP000321261"/>
    </source>
</evidence>
<sequence length="36" mass="3630">MRVIAGRAELSAEAPTQVLGGVADLPELLGLARSPA</sequence>
<gene>
    <name evidence="1" type="ORF">FHX44_11297</name>
</gene>
<reference evidence="1 2" key="1">
    <citation type="submission" date="2019-06" db="EMBL/GenBank/DDBJ databases">
        <title>Sequencing the genomes of 1000 actinobacteria strains.</title>
        <authorList>
            <person name="Klenk H.-P."/>
        </authorList>
    </citation>
    <scope>NUCLEOTIDE SEQUENCE [LARGE SCALE GENOMIC DNA]</scope>
    <source>
        <strain evidence="1 2">DSM 45671</strain>
    </source>
</reference>
<proteinExistence type="predicted"/>
<name>A0A561SHT1_9PSEU</name>
<comment type="caution">
    <text evidence="1">The sequence shown here is derived from an EMBL/GenBank/DDBJ whole genome shotgun (WGS) entry which is preliminary data.</text>
</comment>